<keyword evidence="9 14" id="KW-0406">Ion transport</keyword>
<keyword evidence="4 14" id="KW-1003">Cell membrane</keyword>
<evidence type="ECO:0000313" key="17">
    <source>
        <dbReference type="EMBL" id="QUO41302.1"/>
    </source>
</evidence>
<protein>
    <recommendedName>
        <fullName evidence="14">ATP synthase subunit c</fullName>
    </recommendedName>
    <alternativeName>
        <fullName evidence="14">ATP synthase F(0) sector subunit c</fullName>
    </alternativeName>
    <alternativeName>
        <fullName evidence="14">F-type ATPase subunit c</fullName>
        <shortName evidence="14">F-ATPase subunit c</shortName>
    </alternativeName>
    <alternativeName>
        <fullName evidence="14">Lipid-binding protein</fullName>
    </alternativeName>
</protein>
<evidence type="ECO:0000256" key="10">
    <source>
        <dbReference type="ARBA" id="ARBA00023121"/>
    </source>
</evidence>
<keyword evidence="10 14" id="KW-0446">Lipid-binding</keyword>
<dbReference type="InterPro" id="IPR038662">
    <property type="entry name" value="ATP_synth_F0_csu_sf"/>
</dbReference>
<reference evidence="16 18" key="1">
    <citation type="submission" date="2020-12" db="EMBL/GenBank/DDBJ databases">
        <title>strain FJAT-54423T represents a novel species of the genus Brevibacillus.</title>
        <authorList>
            <person name="Tang R."/>
        </authorList>
    </citation>
    <scope>NUCLEOTIDE SEQUENCE [LARGE SCALE GENOMIC DNA]</scope>
    <source>
        <strain evidence="16 18">FJAT-54423</strain>
    </source>
</reference>
<dbReference type="NCBIfam" id="NF005363">
    <property type="entry name" value="PRK06876.1"/>
    <property type="match status" value="1"/>
</dbReference>
<dbReference type="RefSeq" id="WP_198827801.1">
    <property type="nucleotide sequence ID" value="NZ_CP066308.1"/>
</dbReference>
<dbReference type="SUPFAM" id="SSF81333">
    <property type="entry name" value="F1F0 ATP synthase subunit C"/>
    <property type="match status" value="1"/>
</dbReference>
<dbReference type="GO" id="GO:0033177">
    <property type="term" value="C:proton-transporting two-sector ATPase complex, proton-transporting domain"/>
    <property type="evidence" value="ECO:0007669"/>
    <property type="project" value="InterPro"/>
</dbReference>
<dbReference type="InterPro" id="IPR035921">
    <property type="entry name" value="F/V-ATP_Csub_sf"/>
</dbReference>
<dbReference type="InterPro" id="IPR002379">
    <property type="entry name" value="ATPase_proteolipid_c-like_dom"/>
</dbReference>
<comment type="subcellular location">
    <subcellularLocation>
        <location evidence="1 14">Cell membrane</location>
        <topology evidence="1 14">Multi-pass membrane protein</topology>
    </subcellularLocation>
</comment>
<evidence type="ECO:0000256" key="7">
    <source>
        <dbReference type="ARBA" id="ARBA00022781"/>
    </source>
</evidence>
<keyword evidence="5 14" id="KW-0138">CF(0)</keyword>
<evidence type="ECO:0000256" key="8">
    <source>
        <dbReference type="ARBA" id="ARBA00022989"/>
    </source>
</evidence>
<organism evidence="16 18">
    <name type="scientific">Brevibacillus composti</name>
    <dbReference type="NCBI Taxonomy" id="2796470"/>
    <lineage>
        <taxon>Bacteria</taxon>
        <taxon>Bacillati</taxon>
        <taxon>Bacillota</taxon>
        <taxon>Bacilli</taxon>
        <taxon>Bacillales</taxon>
        <taxon>Paenibacillaceae</taxon>
        <taxon>Brevibacillus</taxon>
    </lineage>
</organism>
<keyword evidence="3 14" id="KW-0813">Transport</keyword>
<dbReference type="GO" id="GO:0045259">
    <property type="term" value="C:proton-transporting ATP synthase complex"/>
    <property type="evidence" value="ECO:0007669"/>
    <property type="project" value="UniProtKB-KW"/>
</dbReference>
<gene>
    <name evidence="14 16" type="primary">atpE</name>
    <name evidence="16" type="ORF">JD108_20715</name>
    <name evidence="17" type="ORF">KDJ56_20650</name>
</gene>
<dbReference type="EMBL" id="CP073708">
    <property type="protein sequence ID" value="QUO41302.1"/>
    <property type="molecule type" value="Genomic_DNA"/>
</dbReference>
<feature type="site" description="Reversibly protonated during proton transport" evidence="14">
    <location>
        <position position="58"/>
    </location>
</feature>
<evidence type="ECO:0000256" key="9">
    <source>
        <dbReference type="ARBA" id="ARBA00023065"/>
    </source>
</evidence>
<evidence type="ECO:0000256" key="6">
    <source>
        <dbReference type="ARBA" id="ARBA00022692"/>
    </source>
</evidence>
<accession>A0A7T5JNP3</accession>
<dbReference type="EMBL" id="CP066308">
    <property type="protein sequence ID" value="QQE74220.1"/>
    <property type="molecule type" value="Genomic_DNA"/>
</dbReference>
<sequence>MEGLGLALAIGIVFGLAAFGGALGASLVISRTIEGVARQPEARGNLMGLMFLGMGLVEAIPIIAVAVGFILYGRLG</sequence>
<comment type="caution">
    <text evidence="14">Lacks conserved residue(s) required for the propagation of feature annotation.</text>
</comment>
<dbReference type="PRINTS" id="PR00124">
    <property type="entry name" value="ATPASEC"/>
</dbReference>
<evidence type="ECO:0000256" key="5">
    <source>
        <dbReference type="ARBA" id="ARBA00022547"/>
    </source>
</evidence>
<evidence type="ECO:0000256" key="12">
    <source>
        <dbReference type="ARBA" id="ARBA00023310"/>
    </source>
</evidence>
<dbReference type="CDD" id="cd18185">
    <property type="entry name" value="ATP-synt_Fo_c_ATPE"/>
    <property type="match status" value="1"/>
</dbReference>
<evidence type="ECO:0000313" key="16">
    <source>
        <dbReference type="EMBL" id="QQE74220.1"/>
    </source>
</evidence>
<dbReference type="FunFam" id="1.20.20.10:FF:000002">
    <property type="entry name" value="ATP synthase subunit c"/>
    <property type="match status" value="1"/>
</dbReference>
<feature type="transmembrane region" description="Helical" evidence="14">
    <location>
        <begin position="48"/>
        <end position="72"/>
    </location>
</feature>
<dbReference type="Proteomes" id="UP000595847">
    <property type="component" value="Chromosome"/>
</dbReference>
<evidence type="ECO:0000256" key="4">
    <source>
        <dbReference type="ARBA" id="ARBA00022475"/>
    </source>
</evidence>
<dbReference type="NCBIfam" id="TIGR01260">
    <property type="entry name" value="ATP_synt_c"/>
    <property type="match status" value="1"/>
</dbReference>
<dbReference type="InterPro" id="IPR000454">
    <property type="entry name" value="ATP_synth_F0_csu"/>
</dbReference>
<dbReference type="HAMAP" id="MF_01396">
    <property type="entry name" value="ATP_synth_c_bact"/>
    <property type="match status" value="1"/>
</dbReference>
<evidence type="ECO:0000256" key="14">
    <source>
        <dbReference type="HAMAP-Rule" id="MF_01396"/>
    </source>
</evidence>
<evidence type="ECO:0000313" key="19">
    <source>
        <dbReference type="Proteomes" id="UP000677234"/>
    </source>
</evidence>
<evidence type="ECO:0000256" key="1">
    <source>
        <dbReference type="ARBA" id="ARBA00004651"/>
    </source>
</evidence>
<dbReference type="InterPro" id="IPR005953">
    <property type="entry name" value="ATP_synth_csu_bac/chlpt"/>
</dbReference>
<keyword evidence="7 14" id="KW-0375">Hydrogen ion transport</keyword>
<dbReference type="GO" id="GO:0008289">
    <property type="term" value="F:lipid binding"/>
    <property type="evidence" value="ECO:0007669"/>
    <property type="project" value="UniProtKB-KW"/>
</dbReference>
<dbReference type="GO" id="GO:0046933">
    <property type="term" value="F:proton-transporting ATP synthase activity, rotational mechanism"/>
    <property type="evidence" value="ECO:0007669"/>
    <property type="project" value="UniProtKB-UniRule"/>
</dbReference>
<dbReference type="InterPro" id="IPR020537">
    <property type="entry name" value="ATP_synth_F0_csu_DDCD_BS"/>
</dbReference>
<keyword evidence="11 14" id="KW-0472">Membrane</keyword>
<evidence type="ECO:0000256" key="11">
    <source>
        <dbReference type="ARBA" id="ARBA00023136"/>
    </source>
</evidence>
<evidence type="ECO:0000256" key="3">
    <source>
        <dbReference type="ARBA" id="ARBA00022448"/>
    </source>
</evidence>
<name>A0A7T5JNP3_9BACL</name>
<dbReference type="Pfam" id="PF00137">
    <property type="entry name" value="ATP-synt_C"/>
    <property type="match status" value="1"/>
</dbReference>
<keyword evidence="6 14" id="KW-0812">Transmembrane</keyword>
<comment type="function">
    <text evidence="13 14">F(1)F(0) ATP synthase produces ATP from ADP in the presence of a proton or sodium gradient. F-type ATPases consist of two structural domains, F(1) containing the extramembraneous catalytic core and F(0) containing the membrane proton channel, linked together by a central stalk and a peripheral stalk. During catalysis, ATP synthesis in the catalytic domain of F(1) is coupled via a rotary mechanism of the central stalk subunits to proton translocation.</text>
</comment>
<keyword evidence="8 14" id="KW-1133">Transmembrane helix</keyword>
<keyword evidence="12 14" id="KW-0066">ATP synthesis</keyword>
<dbReference type="Gene3D" id="1.20.20.10">
    <property type="entry name" value="F1F0 ATP synthase subunit C"/>
    <property type="match status" value="1"/>
</dbReference>
<reference evidence="17" key="2">
    <citation type="submission" date="2021-04" db="EMBL/GenBank/DDBJ databases">
        <title>Brevibacillus composti FJAT-54423, complete genome.</title>
        <authorList>
            <person name="Tang R."/>
        </authorList>
    </citation>
    <scope>NUCLEOTIDE SEQUENCE</scope>
    <source>
        <strain evidence="17">FJAT-54424</strain>
    </source>
</reference>
<dbReference type="KEGG" id="bcop:JD108_20715"/>
<dbReference type="AlphaFoldDB" id="A0A7T5JNP3"/>
<comment type="function">
    <text evidence="14">Key component of the F(0) channel; it plays a direct role in translocation across the membrane. A homomeric c-ring of between 10-14 subunits forms the central stalk rotor element with the F(1) delta and epsilon subunits.</text>
</comment>
<evidence type="ECO:0000256" key="13">
    <source>
        <dbReference type="ARBA" id="ARBA00025198"/>
    </source>
</evidence>
<dbReference type="PROSITE" id="PS00605">
    <property type="entry name" value="ATPASE_C"/>
    <property type="match status" value="1"/>
</dbReference>
<proteinExistence type="inferred from homology"/>
<keyword evidence="19" id="KW-1185">Reference proteome</keyword>
<dbReference type="Proteomes" id="UP000677234">
    <property type="component" value="Chromosome"/>
</dbReference>
<evidence type="ECO:0000256" key="2">
    <source>
        <dbReference type="ARBA" id="ARBA00006704"/>
    </source>
</evidence>
<comment type="similarity">
    <text evidence="2 14">Belongs to the ATPase C chain family.</text>
</comment>
<evidence type="ECO:0000313" key="18">
    <source>
        <dbReference type="Proteomes" id="UP000595847"/>
    </source>
</evidence>
<dbReference type="GO" id="GO:0005886">
    <property type="term" value="C:plasma membrane"/>
    <property type="evidence" value="ECO:0007669"/>
    <property type="project" value="UniProtKB-SubCell"/>
</dbReference>
<feature type="domain" description="V-ATPase proteolipid subunit C-like" evidence="15">
    <location>
        <begin position="8"/>
        <end position="71"/>
    </location>
</feature>
<evidence type="ECO:0000259" key="15">
    <source>
        <dbReference type="Pfam" id="PF00137"/>
    </source>
</evidence>